<organism evidence="2 3">
    <name type="scientific">Geodia barretti</name>
    <name type="common">Barrett's horny sponge</name>
    <dbReference type="NCBI Taxonomy" id="519541"/>
    <lineage>
        <taxon>Eukaryota</taxon>
        <taxon>Metazoa</taxon>
        <taxon>Porifera</taxon>
        <taxon>Demospongiae</taxon>
        <taxon>Heteroscleromorpha</taxon>
        <taxon>Tetractinellida</taxon>
        <taxon>Astrophorina</taxon>
        <taxon>Geodiidae</taxon>
        <taxon>Geodia</taxon>
    </lineage>
</organism>
<accession>A0AA35TFB1</accession>
<gene>
    <name evidence="2" type="ORF">GBAR_LOCUS25806</name>
</gene>
<name>A0AA35TFB1_GEOBA</name>
<evidence type="ECO:0000313" key="2">
    <source>
        <dbReference type="EMBL" id="CAI8046669.1"/>
    </source>
</evidence>
<feature type="region of interest" description="Disordered" evidence="1">
    <location>
        <begin position="23"/>
        <end position="45"/>
    </location>
</feature>
<evidence type="ECO:0000256" key="1">
    <source>
        <dbReference type="SAM" id="MobiDB-lite"/>
    </source>
</evidence>
<sequence>MSIAAAAGGGELKIPSVSVLPEDGMVADGPPTAVKRRPRPGRKLNGVVRGDTKSLYISPAIEKELVVSDVCILDGGAPTCEQFSLRVVYVSS</sequence>
<keyword evidence="3" id="KW-1185">Reference proteome</keyword>
<evidence type="ECO:0000313" key="3">
    <source>
        <dbReference type="Proteomes" id="UP001174909"/>
    </source>
</evidence>
<comment type="caution">
    <text evidence="2">The sequence shown here is derived from an EMBL/GenBank/DDBJ whole genome shotgun (WGS) entry which is preliminary data.</text>
</comment>
<protein>
    <submittedName>
        <fullName evidence="2">Uncharacterized protein</fullName>
    </submittedName>
</protein>
<dbReference type="AlphaFoldDB" id="A0AA35TFB1"/>
<proteinExistence type="predicted"/>
<reference evidence="2" key="1">
    <citation type="submission" date="2023-03" db="EMBL/GenBank/DDBJ databases">
        <authorList>
            <person name="Steffen K."/>
            <person name="Cardenas P."/>
        </authorList>
    </citation>
    <scope>NUCLEOTIDE SEQUENCE</scope>
</reference>
<dbReference type="EMBL" id="CASHTH010003580">
    <property type="protein sequence ID" value="CAI8046669.1"/>
    <property type="molecule type" value="Genomic_DNA"/>
</dbReference>
<dbReference type="Proteomes" id="UP001174909">
    <property type="component" value="Unassembled WGS sequence"/>
</dbReference>